<evidence type="ECO:0000256" key="1">
    <source>
        <dbReference type="SAM" id="Phobius"/>
    </source>
</evidence>
<dbReference type="Proteomes" id="UP000426265">
    <property type="component" value="Unassembled WGS sequence"/>
</dbReference>
<protein>
    <recommendedName>
        <fullName evidence="4">Transmembrane protein</fullName>
    </recommendedName>
</protein>
<evidence type="ECO:0008006" key="4">
    <source>
        <dbReference type="Google" id="ProtNLM"/>
    </source>
</evidence>
<sequence>MRAYRLAAPHSFSGVSQLSSVIDGFQSGDGRLLIGFFAVCFFMFTVFVSGAISLMACFVGSAASSLS</sequence>
<name>A0A654ESL0_ARATH</name>
<keyword evidence="1" id="KW-1133">Transmembrane helix</keyword>
<organism evidence="2 3">
    <name type="scientific">Arabidopsis thaliana</name>
    <name type="common">Mouse-ear cress</name>
    <dbReference type="NCBI Taxonomy" id="3702"/>
    <lineage>
        <taxon>Eukaryota</taxon>
        <taxon>Viridiplantae</taxon>
        <taxon>Streptophyta</taxon>
        <taxon>Embryophyta</taxon>
        <taxon>Tracheophyta</taxon>
        <taxon>Spermatophyta</taxon>
        <taxon>Magnoliopsida</taxon>
        <taxon>eudicotyledons</taxon>
        <taxon>Gunneridae</taxon>
        <taxon>Pentapetalae</taxon>
        <taxon>rosids</taxon>
        <taxon>malvids</taxon>
        <taxon>Brassicales</taxon>
        <taxon>Brassicaceae</taxon>
        <taxon>Camelineae</taxon>
        <taxon>Arabidopsis</taxon>
    </lineage>
</organism>
<proteinExistence type="predicted"/>
<feature type="transmembrane region" description="Helical" evidence="1">
    <location>
        <begin position="33"/>
        <end position="59"/>
    </location>
</feature>
<keyword evidence="1" id="KW-0812">Transmembrane</keyword>
<evidence type="ECO:0000313" key="2">
    <source>
        <dbReference type="EMBL" id="VYS52296.1"/>
    </source>
</evidence>
<dbReference type="EMBL" id="CACRSJ010000105">
    <property type="protein sequence ID" value="VYS52296.1"/>
    <property type="molecule type" value="Genomic_DNA"/>
</dbReference>
<keyword evidence="1" id="KW-0472">Membrane</keyword>
<reference evidence="2 3" key="1">
    <citation type="submission" date="2019-11" db="EMBL/GenBank/DDBJ databases">
        <authorList>
            <person name="Jiao W.-B."/>
            <person name="Schneeberger K."/>
        </authorList>
    </citation>
    <scope>NUCLEOTIDE SEQUENCE [LARGE SCALE GENOMIC DNA]</scope>
    <source>
        <strain evidence="3">cv. An-1</strain>
    </source>
</reference>
<gene>
    <name evidence="2" type="ORF">AN1_LOCUS7758</name>
</gene>
<dbReference type="AlphaFoldDB" id="A0A654ESL0"/>
<evidence type="ECO:0000313" key="3">
    <source>
        <dbReference type="Proteomes" id="UP000426265"/>
    </source>
</evidence>
<accession>A0A654ESL0</accession>